<gene>
    <name evidence="1" type="ORF">UFOVP132_186</name>
</gene>
<dbReference type="InterPro" id="IPR036098">
    <property type="entry name" value="Thymidylate_synthase_ThyX_sf"/>
</dbReference>
<dbReference type="Pfam" id="PF02511">
    <property type="entry name" value="Thy1"/>
    <property type="match status" value="1"/>
</dbReference>
<evidence type="ECO:0000313" key="1">
    <source>
        <dbReference type="EMBL" id="CAB4131638.1"/>
    </source>
</evidence>
<dbReference type="CDD" id="cd20175">
    <property type="entry name" value="ThyX"/>
    <property type="match status" value="1"/>
</dbReference>
<dbReference type="GO" id="GO:0050660">
    <property type="term" value="F:flavin adenine dinucleotide binding"/>
    <property type="evidence" value="ECO:0007669"/>
    <property type="project" value="InterPro"/>
</dbReference>
<dbReference type="Gene3D" id="3.30.1360.170">
    <property type="match status" value="1"/>
</dbReference>
<sequence length="247" mass="28727">MPLIPDVDYHYREYDEVKRMNTARIIALTKPIISSNGNIGHNQPPMDVDEFIAYVARVSNPGNQNNSATAPKLLRYLAKHKHWSPFEMVNVVMEINTTRDIGRQILRHRSFTFQEFSQRYADPTKDMGFTVREARLQDLSNRQNSVETANETLKTEWADYQDFLTQHCQQVYKWAIDNGIAKEQARAVLPEGLILSRMYMAGSLRSWIHYCQLRMTEGTQKEHREVALDAWYQITEAFPSLKDALDI</sequence>
<accession>A0A6J5LAK5</accession>
<dbReference type="GO" id="GO:0050797">
    <property type="term" value="F:thymidylate synthase (FAD) activity"/>
    <property type="evidence" value="ECO:0007669"/>
    <property type="project" value="InterPro"/>
</dbReference>
<reference evidence="1" key="1">
    <citation type="submission" date="2020-04" db="EMBL/GenBank/DDBJ databases">
        <authorList>
            <person name="Chiriac C."/>
            <person name="Salcher M."/>
            <person name="Ghai R."/>
            <person name="Kavagutti S V."/>
        </authorList>
    </citation>
    <scope>NUCLEOTIDE SEQUENCE</scope>
</reference>
<dbReference type="GO" id="GO:0004799">
    <property type="term" value="F:thymidylate synthase activity"/>
    <property type="evidence" value="ECO:0007669"/>
    <property type="project" value="TreeGrafter"/>
</dbReference>
<dbReference type="PANTHER" id="PTHR34934">
    <property type="entry name" value="FLAVIN-DEPENDENT THYMIDYLATE SYNTHASE"/>
    <property type="match status" value="1"/>
</dbReference>
<organism evidence="1">
    <name type="scientific">uncultured Caudovirales phage</name>
    <dbReference type="NCBI Taxonomy" id="2100421"/>
    <lineage>
        <taxon>Viruses</taxon>
        <taxon>Duplodnaviria</taxon>
        <taxon>Heunggongvirae</taxon>
        <taxon>Uroviricota</taxon>
        <taxon>Caudoviricetes</taxon>
        <taxon>Peduoviridae</taxon>
        <taxon>Maltschvirus</taxon>
        <taxon>Maltschvirus maltsch</taxon>
    </lineage>
</organism>
<dbReference type="GO" id="GO:0070402">
    <property type="term" value="F:NADPH binding"/>
    <property type="evidence" value="ECO:0007669"/>
    <property type="project" value="TreeGrafter"/>
</dbReference>
<dbReference type="SUPFAM" id="SSF69796">
    <property type="entry name" value="Thymidylate synthase-complementing protein Thy1"/>
    <property type="match status" value="1"/>
</dbReference>
<dbReference type="GO" id="GO:0006231">
    <property type="term" value="P:dTMP biosynthetic process"/>
    <property type="evidence" value="ECO:0007669"/>
    <property type="project" value="InterPro"/>
</dbReference>
<name>A0A6J5LAK5_9CAUD</name>
<dbReference type="InterPro" id="IPR003669">
    <property type="entry name" value="Thymidylate_synthase_ThyX"/>
</dbReference>
<dbReference type="Gene3D" id="1.20.5.3070">
    <property type="match status" value="1"/>
</dbReference>
<dbReference type="PANTHER" id="PTHR34934:SF1">
    <property type="entry name" value="FLAVIN-DEPENDENT THYMIDYLATE SYNTHASE"/>
    <property type="match status" value="1"/>
</dbReference>
<protein>
    <submittedName>
        <fullName evidence="1">THY1 Predicted alternative thymidylate synthase</fullName>
    </submittedName>
</protein>
<dbReference type="PROSITE" id="PS51331">
    <property type="entry name" value="THYX"/>
    <property type="match status" value="1"/>
</dbReference>
<dbReference type="EMBL" id="LR796247">
    <property type="protein sequence ID" value="CAB4131638.1"/>
    <property type="molecule type" value="Genomic_DNA"/>
</dbReference>
<proteinExistence type="predicted"/>
<dbReference type="NCBIfam" id="TIGR02170">
    <property type="entry name" value="thyX"/>
    <property type="match status" value="1"/>
</dbReference>